<protein>
    <submittedName>
        <fullName evidence="1">HCL496Wp</fullName>
    </submittedName>
</protein>
<name>A0A109UY52_9SACH</name>
<dbReference type="Pfam" id="PF09804">
    <property type="entry name" value="DENND11"/>
    <property type="match status" value="1"/>
</dbReference>
<gene>
    <name evidence="1" type="ORF">AW171_hschr31496</name>
</gene>
<dbReference type="InterPro" id="IPR018626">
    <property type="entry name" value="LCHN/Anr2"/>
</dbReference>
<evidence type="ECO:0000313" key="1">
    <source>
        <dbReference type="EMBL" id="AMD19655.1"/>
    </source>
</evidence>
<organism evidence="1 2">
    <name type="scientific">Eremothecium sinecaudum</name>
    <dbReference type="NCBI Taxonomy" id="45286"/>
    <lineage>
        <taxon>Eukaryota</taxon>
        <taxon>Fungi</taxon>
        <taxon>Dikarya</taxon>
        <taxon>Ascomycota</taxon>
        <taxon>Saccharomycotina</taxon>
        <taxon>Saccharomycetes</taxon>
        <taxon>Saccharomycetales</taxon>
        <taxon>Saccharomycetaceae</taxon>
        <taxon>Eremothecium</taxon>
    </lineage>
</organism>
<reference evidence="1 2" key="1">
    <citation type="submission" date="2016-01" db="EMBL/GenBank/DDBJ databases">
        <title>Genome sequence of the yeast Holleya sinecauda.</title>
        <authorList>
            <person name="Dietrich F.S."/>
        </authorList>
    </citation>
    <scope>NUCLEOTIDE SEQUENCE [LARGE SCALE GENOMIC DNA]</scope>
    <source>
        <strain evidence="1 2">ATCC 58844</strain>
    </source>
</reference>
<dbReference type="EMBL" id="CP014243">
    <property type="protein sequence ID" value="AMD19655.1"/>
    <property type="molecule type" value="Genomic_DNA"/>
</dbReference>
<dbReference type="PANTHER" id="PTHR28153">
    <property type="entry name" value="PROTEIN, PUTATIVE-RELATED"/>
    <property type="match status" value="1"/>
</dbReference>
<dbReference type="InterPro" id="IPR053056">
    <property type="entry name" value="Lipid_Metab_Assoc_Protein"/>
</dbReference>
<evidence type="ECO:0000313" key="2">
    <source>
        <dbReference type="Proteomes" id="UP000243052"/>
    </source>
</evidence>
<dbReference type="RefSeq" id="XP_017986651.1">
    <property type="nucleotide sequence ID" value="XM_018131461.1"/>
</dbReference>
<dbReference type="GO" id="GO:0005811">
    <property type="term" value="C:lipid droplet"/>
    <property type="evidence" value="ECO:0007669"/>
    <property type="project" value="TreeGrafter"/>
</dbReference>
<dbReference type="AlphaFoldDB" id="A0A109UY52"/>
<accession>A0A109UY52</accession>
<dbReference type="Proteomes" id="UP000243052">
    <property type="component" value="Chromosome iii"/>
</dbReference>
<dbReference type="PANTHER" id="PTHR28153:SF1">
    <property type="entry name" value="DUF4484 DOMAIN-CONTAINING PROTEIN"/>
    <property type="match status" value="1"/>
</dbReference>
<dbReference type="GeneID" id="28722860"/>
<proteinExistence type="predicted"/>
<dbReference type="OrthoDB" id="2152680at2759"/>
<keyword evidence="2" id="KW-1185">Reference proteome</keyword>
<sequence>MSYSPILYQNDSNKFKLTSPPHRIPLSGMCLTKFDVKRGNTLVWSATVSPDVNLLNIEFKTLPSGIHEQEKDWISFVIPKSNGEFYYGIALFSQNGIKLAGEEVTGHIDRKKVSMYSLAVIVDPELDPHGGEDYGYYNLKSNAYISANEYMDDMEVLIEQYLESESENEILERFFNSNKLVCAQGVPFTNPAGKLVTDHMPYLSERSRRTSGLSKEDNIPSATHSSWLHRIPEFFKRLGPLMFTLWKSCLLRERILIVHNRGDSFENTNALVYCLSILSYVPRGLGDDDDKSEYLQTLYTIGVTDLEYLTGLVSNALSSASVDKYDLPSFIACTSDEVLAQRSELFDLVLNLSVDTGIEVLKYDQLIKATPTDWAAFRYLSELYLDYEFNDEEISNYLTNVEPLSWSQYLIDAFCWWATAGYFQPSYYSFDAVRICDPIIEKSELETVIGLLENFHDRTNLLYNTLQGFTRADSSDEEDSLLVMSPFFLSKCGLDCFSSQDYQLVRYLCEKWFNKMVEIRLLHFRPAC</sequence>